<dbReference type="Proteomes" id="UP000541352">
    <property type="component" value="Unassembled WGS sequence"/>
</dbReference>
<evidence type="ECO:0000313" key="1">
    <source>
        <dbReference type="EMBL" id="MBB3839507.1"/>
    </source>
</evidence>
<accession>A0A7W6ERH3</accession>
<keyword evidence="2" id="KW-1185">Reference proteome</keyword>
<evidence type="ECO:0000313" key="2">
    <source>
        <dbReference type="Proteomes" id="UP000541352"/>
    </source>
</evidence>
<organism evidence="1 2">
    <name type="scientific">Runella defluvii</name>
    <dbReference type="NCBI Taxonomy" id="370973"/>
    <lineage>
        <taxon>Bacteria</taxon>
        <taxon>Pseudomonadati</taxon>
        <taxon>Bacteroidota</taxon>
        <taxon>Cytophagia</taxon>
        <taxon>Cytophagales</taxon>
        <taxon>Spirosomataceae</taxon>
        <taxon>Runella</taxon>
    </lineage>
</organism>
<sequence length="59" mass="6617">MRSSDQPADEGVLPTPAEQKNYGITVIPLPNTIHNNMDDSANESQRKEIITYVLSFLKE</sequence>
<reference evidence="1 2" key="1">
    <citation type="submission" date="2020-08" db="EMBL/GenBank/DDBJ databases">
        <title>Genomic Encyclopedia of Type Strains, Phase IV (KMG-IV): sequencing the most valuable type-strain genomes for metagenomic binning, comparative biology and taxonomic classification.</title>
        <authorList>
            <person name="Goeker M."/>
        </authorList>
    </citation>
    <scope>NUCLEOTIDE SEQUENCE [LARGE SCALE GENOMIC DNA]</scope>
    <source>
        <strain evidence="1 2">DSM 17976</strain>
    </source>
</reference>
<name>A0A7W6ERH3_9BACT</name>
<gene>
    <name evidence="1" type="ORF">FHS57_003516</name>
</gene>
<dbReference type="RefSeq" id="WP_221225654.1">
    <property type="nucleotide sequence ID" value="NZ_JACIBY010000007.1"/>
</dbReference>
<proteinExistence type="predicted"/>
<dbReference type="EMBL" id="JACIBY010000007">
    <property type="protein sequence ID" value="MBB3839507.1"/>
    <property type="molecule type" value="Genomic_DNA"/>
</dbReference>
<protein>
    <submittedName>
        <fullName evidence="1">Uncharacterized protein</fullName>
    </submittedName>
</protein>
<dbReference type="AlphaFoldDB" id="A0A7W6ERH3"/>
<comment type="caution">
    <text evidence="1">The sequence shown here is derived from an EMBL/GenBank/DDBJ whole genome shotgun (WGS) entry which is preliminary data.</text>
</comment>